<organism evidence="1 2">
    <name type="scientific">Vibrio mimicus</name>
    <dbReference type="NCBI Taxonomy" id="674"/>
    <lineage>
        <taxon>Bacteria</taxon>
        <taxon>Pseudomonadati</taxon>
        <taxon>Pseudomonadota</taxon>
        <taxon>Gammaproteobacteria</taxon>
        <taxon>Vibrionales</taxon>
        <taxon>Vibrionaceae</taxon>
        <taxon>Vibrio</taxon>
    </lineage>
</organism>
<protein>
    <submittedName>
        <fullName evidence="1">Uncharacterized protein</fullName>
    </submittedName>
</protein>
<sequence length="432" mass="47954">MEQATFVWLYILRCLMDNKTQGAWVVSHSQKLKSVQNADNEFEQINFAGKCGVLLSSISADKQDTMSLERLKALSRAANVNIRTELPSILDELERQRLISRGSDAIEVLGMGSNSVLEHTYRIFEESEPENKEKASIVLAEQCSQIPMVESSAKEFIGDTFRIANNEVNTLFHNIDCIGLVDSEETYSNEKLLFNGNLFRGKDTKKLHSLVNSLSQEEAVKINEINDLLSKEGCVDATKVRKILGEPLYAKAQSIGIFDVNAIGNESGQHEYVTKPSAFNKYSNSTVEDAFDLAKAFVTSLTYGMQSSSSNRGRIQMINALLAKLIRGEWIGPATAIGQDYKILELKGVVKVRPVSGSRCEMKLLKKEVGKLAQTVINEGDASTHYLESLPSAAVTSYSSPESNRQLTRHRQDAAMKRNVGELLNQLRTGNF</sequence>
<proteinExistence type="predicted"/>
<accession>A0A2J9V0V5</accession>
<reference evidence="1" key="1">
    <citation type="submission" date="2017-12" db="EMBL/GenBank/DDBJ databases">
        <title>FDA dAtabase for Regulatory Grade micrObial Sequences (FDA-ARGOS): Supporting development and validation of Infectious Disease Dx tests.</title>
        <authorList>
            <person name="Hoffmann M."/>
            <person name="Allard M."/>
            <person name="Evans P."/>
            <person name="Brown E."/>
            <person name="Tallon L.J."/>
            <person name="Sadzewicz L."/>
            <person name="Sengamalay N."/>
            <person name="Ott S."/>
            <person name="Godinez A."/>
            <person name="Nagaraj S."/>
            <person name="Vavikolanu K."/>
            <person name="Aluvathingal J."/>
            <person name="Nadendla S."/>
            <person name="Hobson J."/>
            <person name="Sichtig H."/>
        </authorList>
    </citation>
    <scope>NUCLEOTIDE SEQUENCE [LARGE SCALE GENOMIC DNA]</scope>
    <source>
        <strain evidence="1">FDAARGOS_113</strain>
    </source>
</reference>
<dbReference type="Proteomes" id="UP000053748">
    <property type="component" value="Unassembled WGS sequence"/>
</dbReference>
<comment type="caution">
    <text evidence="1">The sequence shown here is derived from an EMBL/GenBank/DDBJ whole genome shotgun (WGS) entry which is preliminary data.</text>
</comment>
<name>A0A2J9V0V5_VIBMI</name>
<gene>
    <name evidence="1" type="ORF">AL544_015835</name>
</gene>
<evidence type="ECO:0000313" key="2">
    <source>
        <dbReference type="Proteomes" id="UP000053748"/>
    </source>
</evidence>
<dbReference type="EMBL" id="LOSJ02000002">
    <property type="protein sequence ID" value="PNM57410.1"/>
    <property type="molecule type" value="Genomic_DNA"/>
</dbReference>
<dbReference type="OrthoDB" id="2080138at2"/>
<dbReference type="AlphaFoldDB" id="A0A2J9V0V5"/>
<evidence type="ECO:0000313" key="1">
    <source>
        <dbReference type="EMBL" id="PNM57410.1"/>
    </source>
</evidence>
<keyword evidence="2" id="KW-1185">Reference proteome</keyword>